<dbReference type="Proteomes" id="UP000078428">
    <property type="component" value="Unassembled WGS sequence"/>
</dbReference>
<evidence type="ECO:0000313" key="3">
    <source>
        <dbReference type="EMBL" id="OAN54030.1"/>
    </source>
</evidence>
<name>A0A178MVC3_9PROT</name>
<dbReference type="EMBL" id="LWQT01000037">
    <property type="protein sequence ID" value="OAN54030.1"/>
    <property type="molecule type" value="Genomic_DNA"/>
</dbReference>
<keyword evidence="1" id="KW-0175">Coiled coil</keyword>
<accession>A0A178MVC3</accession>
<evidence type="ECO:0000313" key="4">
    <source>
        <dbReference type="Proteomes" id="UP000078428"/>
    </source>
</evidence>
<feature type="region of interest" description="Disordered" evidence="2">
    <location>
        <begin position="234"/>
        <end position="256"/>
    </location>
</feature>
<keyword evidence="4" id="KW-1185">Reference proteome</keyword>
<sequence length="1133" mass="124695">MATKIHRLTADGGVETVAFGDAYFYSYVRFEASNIDEVAQRLQRLQRERKTFVVRGRLLPSANRRHTYRLLHPKPDRPATFEKAARAWIMVDVDEAVDCPEGLDHIADPGAAAAHVVTMLPDEFKGASYIWQASSSYGLERYGGGPAVLKFHLFFLLDREVSEADLRRWGNTWNDKVGFKLVDVSVFGAIQPNYTAAPIFQGLADPIAGRRMGVYRGGFERVALVLPPEVVTKPSRRKAEGGEALPEDARADDTGTSKARGYLAHLDRIGVPNYRYPIFSAMMSYFSHNGVDAPVGPLKRDIRARIDAAPSAGRSVQELTRYKSDEYLDPDIRSARAKLAKPKANLPAYYPAPTEDRDSALARQRRVIAEWFTDAARLETANRRLEVLKAGFAEGDGFNTPTAAQKAAHTRKVTPGIVKDAGYAGDRLPDGRRLLITGAQGSGKSRAAAEEIAAWPIRESVIWWTVPTITKADEQAAEYTAIRRDDSPPVMVVRGRGQEDPATDELMCLRDAAARLVTAAGQSPGEVLCPVCPHRGSCGYKRQSAEINLYGKRGLYLMSMEYLFQIGPAPSPDLIIADESVIGAAAEELAISCHAVEDVAERLGLGVLERIGKELMCDPAGALARIAGCCSVEEIKAAVRALQAEAKRESELIAITGHMSDTEILDAVDHYMSRELSRVRGLLEAVLLELPHSPTRSSFNAIWYNPRHRKRETEYPAYIVHRLRELKPARGKPVLLLDGTGELGLNRAVWGDRVELAHIPVERRAEVVGTIGKEYSKQSLTGTDRRGKPMGDKVADAAKLRSEIAGIAGKIDGRVFCGSTLKVEKVLAEVLPVGVMTGHFGAVRGINAWEACESALVIGREQPAPQAVERQARAFLAEDPEPLLSVCDYVRQTRGRRMRDGTVLPVEVLVHPDPRVQAILEQIREAELCQTIDRVRPIYNDRRIFALNNLTLDLTYDRVVSHAQLVAGGDRWQRAWRLNGVMPTSTADLSAAYPVIWPDAKSAENYIIRDRINYPHSPKESLIWEMRVIKLAKALGETATPYRYRKKGKRGPAPTVWVSSRHPDPRAAVESILGELSLFEPVEAESINNATYEPITIKLCGGSVELSGSPVELLAMVAGADPVARDAAIMALI</sequence>
<feature type="compositionally biased region" description="Basic and acidic residues" evidence="2">
    <location>
        <begin position="237"/>
        <end position="255"/>
    </location>
</feature>
<dbReference type="AlphaFoldDB" id="A0A178MVC3"/>
<feature type="coiled-coil region" evidence="1">
    <location>
        <begin position="28"/>
        <end position="55"/>
    </location>
</feature>
<proteinExistence type="predicted"/>
<reference evidence="3 4" key="1">
    <citation type="submission" date="2016-04" db="EMBL/GenBank/DDBJ databases">
        <title>Draft genome sequence of freshwater magnetotactic bacteria Magnetospirillum marisnigri SP-1 and Magnetospirillum moscoviense BB-1.</title>
        <authorList>
            <person name="Koziaeva V."/>
            <person name="Dziuba M.V."/>
            <person name="Ivanov T.M."/>
            <person name="Kuznetsov B."/>
            <person name="Grouzdev D.S."/>
        </authorList>
    </citation>
    <scope>NUCLEOTIDE SEQUENCE [LARGE SCALE GENOMIC DNA]</scope>
    <source>
        <strain evidence="3 4">SP-1</strain>
    </source>
</reference>
<organism evidence="3 4">
    <name type="scientific">Paramagnetospirillum marisnigri</name>
    <dbReference type="NCBI Taxonomy" id="1285242"/>
    <lineage>
        <taxon>Bacteria</taxon>
        <taxon>Pseudomonadati</taxon>
        <taxon>Pseudomonadota</taxon>
        <taxon>Alphaproteobacteria</taxon>
        <taxon>Rhodospirillales</taxon>
        <taxon>Magnetospirillaceae</taxon>
        <taxon>Paramagnetospirillum</taxon>
    </lineage>
</organism>
<comment type="caution">
    <text evidence="3">The sequence shown here is derived from an EMBL/GenBank/DDBJ whole genome shotgun (WGS) entry which is preliminary data.</text>
</comment>
<dbReference type="STRING" id="1285242.A6A04_12345"/>
<gene>
    <name evidence="3" type="ORF">A6A04_12345</name>
</gene>
<evidence type="ECO:0000256" key="1">
    <source>
        <dbReference type="SAM" id="Coils"/>
    </source>
</evidence>
<protein>
    <recommendedName>
        <fullName evidence="5">RepB-like DNA primase domain-containing protein</fullName>
    </recommendedName>
</protein>
<evidence type="ECO:0000256" key="2">
    <source>
        <dbReference type="SAM" id="MobiDB-lite"/>
    </source>
</evidence>
<evidence type="ECO:0008006" key="5">
    <source>
        <dbReference type="Google" id="ProtNLM"/>
    </source>
</evidence>